<dbReference type="STRING" id="51028.A0A158Q9I2"/>
<dbReference type="PANTHER" id="PTHR22852">
    <property type="entry name" value="LETHAL 2 DENTICLELESS PROTEIN RETINOIC ACID-REGULATED NUCLEAR MATRIX-ASSOCIATED PROTEIN"/>
    <property type="match status" value="1"/>
</dbReference>
<keyword evidence="2" id="KW-0833">Ubl conjugation pathway</keyword>
<name>A0A158Q9I2_ENTVE</name>
<dbReference type="GO" id="GO:0043161">
    <property type="term" value="P:proteasome-mediated ubiquitin-dependent protein catabolic process"/>
    <property type="evidence" value="ECO:0007669"/>
    <property type="project" value="TreeGrafter"/>
</dbReference>
<evidence type="ECO:0000256" key="1">
    <source>
        <dbReference type="ARBA" id="ARBA00004906"/>
    </source>
</evidence>
<organism evidence="6">
    <name type="scientific">Enterobius vermicularis</name>
    <name type="common">Human pinworm</name>
    <dbReference type="NCBI Taxonomy" id="51028"/>
    <lineage>
        <taxon>Eukaryota</taxon>
        <taxon>Metazoa</taxon>
        <taxon>Ecdysozoa</taxon>
        <taxon>Nematoda</taxon>
        <taxon>Chromadorea</taxon>
        <taxon>Rhabditida</taxon>
        <taxon>Spirurina</taxon>
        <taxon>Oxyuridomorpha</taxon>
        <taxon>Oxyuroidea</taxon>
        <taxon>Oxyuridae</taxon>
        <taxon>Enterobius</taxon>
    </lineage>
</organism>
<evidence type="ECO:0000256" key="3">
    <source>
        <dbReference type="ARBA" id="ARBA00038344"/>
    </source>
</evidence>
<dbReference type="Proteomes" id="UP000274131">
    <property type="component" value="Unassembled WGS sequence"/>
</dbReference>
<dbReference type="PANTHER" id="PTHR22852:SF0">
    <property type="entry name" value="DENTICLELESS PROTEIN HOMOLOG"/>
    <property type="match status" value="1"/>
</dbReference>
<sequence>MELEFIPKKPFQVISLSGHSNVRLWDFEKSVRVYAFKGHEGSVRALSVSPFNPGMIRCHSLDVFVTGSRDGMICEWDQRVDPNRSGARLPVSTVVDAHFSFDSQNTHSRKKQRAASRTSSTQVGITSLIYIDENTIVSSSTSFKTTAKLLRGIRLWDMRYRSKKRPLRVLEVPQTRNARDFGIASVCLDRFRSSLFAACTDSSLYEYAIRSSKESPGAEISSSKNMTFLVAALSGVPKLEFNAFDVRLASSPISDHLLLGTGGDHGLIWDFQEQRKRLRDREVVMEYYPYPKFVLGGHQTEVRVVRISSCGQYIVSMDDTQWRLWKPHLAENTTSSIFAGLERVEYFRLPETVPDSFKMSQLSVNSESQKIRKRKLVSPFVSPSKPFPVGEKFSPANKIFRHISSPLSSITNIINEHVRGFARRKLEFNDGDKRSGPVFQEQPVNFFHMKCRFPTLNLPDFVKERELMKTKERSALVCSSAQSGKRGLKGTMEDYIALTKPASNCSKMVKALERKINLSPRKLVVKQKLQESGKIAAARYTPKTPHREKRGGRVDVENLDVQTDQFGTPLARNKRKSASVRTLKDYFNKSS</sequence>
<dbReference type="InterPro" id="IPR051865">
    <property type="entry name" value="WD-repeat_CDT2_adapter"/>
</dbReference>
<keyword evidence="5" id="KW-1185">Reference proteome</keyword>
<evidence type="ECO:0000313" key="6">
    <source>
        <dbReference type="WBParaSite" id="EVEC_0000212401-mRNA-1"/>
    </source>
</evidence>
<dbReference type="SMART" id="SM00320">
    <property type="entry name" value="WD40"/>
    <property type="match status" value="4"/>
</dbReference>
<dbReference type="GO" id="GO:0030674">
    <property type="term" value="F:protein-macromolecule adaptor activity"/>
    <property type="evidence" value="ECO:0007669"/>
    <property type="project" value="TreeGrafter"/>
</dbReference>
<dbReference type="SUPFAM" id="SSF50978">
    <property type="entry name" value="WD40 repeat-like"/>
    <property type="match status" value="1"/>
</dbReference>
<dbReference type="Gene3D" id="2.130.10.10">
    <property type="entry name" value="YVTN repeat-like/Quinoprotein amine dehydrogenase"/>
    <property type="match status" value="2"/>
</dbReference>
<protein>
    <submittedName>
        <fullName evidence="6">WD_REPEATS_REGION domain-containing protein</fullName>
    </submittedName>
</protein>
<evidence type="ECO:0000313" key="4">
    <source>
        <dbReference type="EMBL" id="VDD86689.1"/>
    </source>
</evidence>
<dbReference type="AlphaFoldDB" id="A0A158Q9I2"/>
<accession>A0A158Q9I2</accession>
<comment type="pathway">
    <text evidence="1">Protein modification; protein ubiquitination.</text>
</comment>
<evidence type="ECO:0000256" key="2">
    <source>
        <dbReference type="ARBA" id="ARBA00022786"/>
    </source>
</evidence>
<reference evidence="6" key="1">
    <citation type="submission" date="2016-04" db="UniProtKB">
        <authorList>
            <consortium name="WormBaseParasite"/>
        </authorList>
    </citation>
    <scope>IDENTIFICATION</scope>
</reference>
<dbReference type="InterPro" id="IPR015943">
    <property type="entry name" value="WD40/YVTN_repeat-like_dom_sf"/>
</dbReference>
<dbReference type="GO" id="GO:0005634">
    <property type="term" value="C:nucleus"/>
    <property type="evidence" value="ECO:0007669"/>
    <property type="project" value="TreeGrafter"/>
</dbReference>
<dbReference type="EMBL" id="UXUI01007272">
    <property type="protein sequence ID" value="VDD86689.1"/>
    <property type="molecule type" value="Genomic_DNA"/>
</dbReference>
<proteinExistence type="inferred from homology"/>
<reference evidence="4 5" key="2">
    <citation type="submission" date="2018-10" db="EMBL/GenBank/DDBJ databases">
        <authorList>
            <consortium name="Pathogen Informatics"/>
        </authorList>
    </citation>
    <scope>NUCLEOTIDE SEQUENCE [LARGE SCALE GENOMIC DNA]</scope>
</reference>
<dbReference type="WBParaSite" id="EVEC_0000212401-mRNA-1">
    <property type="protein sequence ID" value="EVEC_0000212401-mRNA-1"/>
    <property type="gene ID" value="EVEC_0000212401"/>
</dbReference>
<evidence type="ECO:0000313" key="5">
    <source>
        <dbReference type="Proteomes" id="UP000274131"/>
    </source>
</evidence>
<dbReference type="InterPro" id="IPR036322">
    <property type="entry name" value="WD40_repeat_dom_sf"/>
</dbReference>
<gene>
    <name evidence="4" type="ORF">EVEC_LOCUS1832</name>
</gene>
<dbReference type="GO" id="GO:0007095">
    <property type="term" value="P:mitotic G2 DNA damage checkpoint signaling"/>
    <property type="evidence" value="ECO:0007669"/>
    <property type="project" value="TreeGrafter"/>
</dbReference>
<comment type="similarity">
    <text evidence="3">Belongs to the WD repeat cdt2 family.</text>
</comment>
<dbReference type="InterPro" id="IPR001680">
    <property type="entry name" value="WD40_rpt"/>
</dbReference>
<dbReference type="Pfam" id="PF00400">
    <property type="entry name" value="WD40"/>
    <property type="match status" value="2"/>
</dbReference>
<dbReference type="OrthoDB" id="2096344at2759"/>